<sequence length="98" mass="10191">MYAVEGALPSWTVSLIMDRPIRQSLGGWGPLVQARAAGLTTFASSPLHGGELIDLMPPELVELIQPGLSPAAACLLVAASTPSLDIIPPSSQQFRALG</sequence>
<accession>A0A7Y7B9H7</accession>
<reference evidence="1 2" key="1">
    <citation type="submission" date="2020-04" db="EMBL/GenBank/DDBJ databases">
        <title>Draft Genome Sequence of Streptomyces morookaense DSM 40503, an 8-azaguanine-producing strain.</title>
        <authorList>
            <person name="Qi J."/>
            <person name="Gao J.-M."/>
        </authorList>
    </citation>
    <scope>NUCLEOTIDE SEQUENCE [LARGE SCALE GENOMIC DNA]</scope>
    <source>
        <strain evidence="1 2">DSM 40503</strain>
    </source>
</reference>
<evidence type="ECO:0000313" key="1">
    <source>
        <dbReference type="EMBL" id="NVK81462.1"/>
    </source>
</evidence>
<dbReference type="AlphaFoldDB" id="A0A7Y7B9H7"/>
<name>A0A7Y7B9H7_STRMO</name>
<gene>
    <name evidence="1" type="ORF">HG542_27945</name>
</gene>
<dbReference type="EMBL" id="JABBXF010000080">
    <property type="protein sequence ID" value="NVK81462.1"/>
    <property type="molecule type" value="Genomic_DNA"/>
</dbReference>
<proteinExistence type="predicted"/>
<evidence type="ECO:0000313" key="2">
    <source>
        <dbReference type="Proteomes" id="UP000587462"/>
    </source>
</evidence>
<dbReference type="RefSeq" id="WP_176607059.1">
    <property type="nucleotide sequence ID" value="NZ_BNBU01000004.1"/>
</dbReference>
<keyword evidence="2" id="KW-1185">Reference proteome</keyword>
<protein>
    <submittedName>
        <fullName evidence="1">Uncharacterized protein</fullName>
    </submittedName>
</protein>
<organism evidence="1 2">
    <name type="scientific">Streptomyces morookaense</name>
    <name type="common">Streptoverticillium morookaense</name>
    <dbReference type="NCBI Taxonomy" id="1970"/>
    <lineage>
        <taxon>Bacteria</taxon>
        <taxon>Bacillati</taxon>
        <taxon>Actinomycetota</taxon>
        <taxon>Actinomycetes</taxon>
        <taxon>Kitasatosporales</taxon>
        <taxon>Streptomycetaceae</taxon>
        <taxon>Streptomyces</taxon>
    </lineage>
</organism>
<comment type="caution">
    <text evidence="1">The sequence shown here is derived from an EMBL/GenBank/DDBJ whole genome shotgun (WGS) entry which is preliminary data.</text>
</comment>
<dbReference type="Proteomes" id="UP000587462">
    <property type="component" value="Unassembled WGS sequence"/>
</dbReference>